<dbReference type="EMBL" id="JBHTNH010000026">
    <property type="protein sequence ID" value="MFD1362435.1"/>
    <property type="molecule type" value="Genomic_DNA"/>
</dbReference>
<evidence type="ECO:0000313" key="1">
    <source>
        <dbReference type="EMBL" id="MFD1362435.1"/>
    </source>
</evidence>
<dbReference type="SUPFAM" id="SSF52922">
    <property type="entry name" value="TK C-terminal domain-like"/>
    <property type="match status" value="1"/>
</dbReference>
<dbReference type="Proteomes" id="UP001597178">
    <property type="component" value="Unassembled WGS sequence"/>
</dbReference>
<name>A0ABW3ZWM4_9BACI</name>
<keyword evidence="2" id="KW-1185">Reference proteome</keyword>
<dbReference type="Gene3D" id="3.40.50.920">
    <property type="match status" value="1"/>
</dbReference>
<comment type="caution">
    <text evidence="1">The sequence shown here is derived from an EMBL/GenBank/DDBJ whole genome shotgun (WGS) entry which is preliminary data.</text>
</comment>
<evidence type="ECO:0000313" key="2">
    <source>
        <dbReference type="Proteomes" id="UP001597178"/>
    </source>
</evidence>
<evidence type="ECO:0008006" key="3">
    <source>
        <dbReference type="Google" id="ProtNLM"/>
    </source>
</evidence>
<sequence length="56" mass="6324">MLFAEVLVENKPVPMVRVGVTDRNSESAPNEDLLKKYELTTDHVVQAVKKVLEKKS</sequence>
<reference evidence="2" key="1">
    <citation type="journal article" date="2019" name="Int. J. Syst. Evol. Microbiol.">
        <title>The Global Catalogue of Microorganisms (GCM) 10K type strain sequencing project: providing services to taxonomists for standard genome sequencing and annotation.</title>
        <authorList>
            <consortium name="The Broad Institute Genomics Platform"/>
            <consortium name="The Broad Institute Genome Sequencing Center for Infectious Disease"/>
            <person name="Wu L."/>
            <person name="Ma J."/>
        </authorList>
    </citation>
    <scope>NUCLEOTIDE SEQUENCE [LARGE SCALE GENOMIC DNA]</scope>
    <source>
        <strain evidence="2">CCUG 54822</strain>
    </source>
</reference>
<dbReference type="RefSeq" id="WP_382401129.1">
    <property type="nucleotide sequence ID" value="NZ_JBHTNH010000026.1"/>
</dbReference>
<dbReference type="InterPro" id="IPR009014">
    <property type="entry name" value="Transketo_C/PFOR_II"/>
</dbReference>
<organism evidence="1 2">
    <name type="scientific">Lentibacillus salinarum</name>
    <dbReference type="NCBI Taxonomy" id="446820"/>
    <lineage>
        <taxon>Bacteria</taxon>
        <taxon>Bacillati</taxon>
        <taxon>Bacillota</taxon>
        <taxon>Bacilli</taxon>
        <taxon>Bacillales</taxon>
        <taxon>Bacillaceae</taxon>
        <taxon>Lentibacillus</taxon>
    </lineage>
</organism>
<gene>
    <name evidence="1" type="ORF">ACFQ4A_12280</name>
</gene>
<proteinExistence type="predicted"/>
<protein>
    <recommendedName>
        <fullName evidence="3">Transketolase C-terminal domain-containing protein</fullName>
    </recommendedName>
</protein>
<accession>A0ABW3ZWM4</accession>